<proteinExistence type="predicted"/>
<dbReference type="PATRIC" id="fig|927665.4.peg.4411"/>
<organism evidence="1 2">
    <name type="scientific">Parabacteroides goldsteinii DSM 19448 = WAL 12034</name>
    <dbReference type="NCBI Taxonomy" id="927665"/>
    <lineage>
        <taxon>Bacteria</taxon>
        <taxon>Pseudomonadati</taxon>
        <taxon>Bacteroidota</taxon>
        <taxon>Bacteroidia</taxon>
        <taxon>Bacteroidales</taxon>
        <taxon>Tannerellaceae</taxon>
        <taxon>Parabacteroides</taxon>
    </lineage>
</organism>
<comment type="caution">
    <text evidence="1">The sequence shown here is derived from an EMBL/GenBank/DDBJ whole genome shotgun (WGS) entry which is preliminary data.</text>
</comment>
<dbReference type="EMBL" id="AQHV01000023">
    <property type="protein sequence ID" value="KKB48070.1"/>
    <property type="molecule type" value="Genomic_DNA"/>
</dbReference>
<gene>
    <name evidence="1" type="ORF">HMPREF1535_04296</name>
</gene>
<protein>
    <submittedName>
        <fullName evidence="1">Uncharacterized protein</fullName>
    </submittedName>
</protein>
<accession>A0A0F5IRZ4</accession>
<evidence type="ECO:0000313" key="1">
    <source>
        <dbReference type="EMBL" id="KKB48070.1"/>
    </source>
</evidence>
<evidence type="ECO:0000313" key="2">
    <source>
        <dbReference type="Proteomes" id="UP000033047"/>
    </source>
</evidence>
<dbReference type="RefSeq" id="WP_154670880.1">
    <property type="nucleotide sequence ID" value="NZ_KQ033913.1"/>
</dbReference>
<sequence length="49" mass="5864">MLYVKVLYPEDVEQVCRYAADAKELLPDFHIRQFVIYVVANKGYKIWEV</sequence>
<dbReference type="AlphaFoldDB" id="A0A0F5IRZ4"/>
<name>A0A0F5IRZ4_9BACT</name>
<dbReference type="Proteomes" id="UP000033047">
    <property type="component" value="Unassembled WGS sequence"/>
</dbReference>
<reference evidence="1 2" key="1">
    <citation type="submission" date="2013-04" db="EMBL/GenBank/DDBJ databases">
        <title>The Genome Sequence of Parabacteroides goldsteinii DSM 19448.</title>
        <authorList>
            <consortium name="The Broad Institute Genomics Platform"/>
            <person name="Earl A."/>
            <person name="Ward D."/>
            <person name="Feldgarden M."/>
            <person name="Gevers D."/>
            <person name="Martens E."/>
            <person name="Sakamoto M."/>
            <person name="Benno Y."/>
            <person name="Song Y."/>
            <person name="Liu C."/>
            <person name="Lee J."/>
            <person name="Bolanos M."/>
            <person name="Vaisanen M.L."/>
            <person name="Finegold S.M."/>
            <person name="Walker B."/>
            <person name="Young S."/>
            <person name="Zeng Q."/>
            <person name="Gargeya S."/>
            <person name="Fitzgerald M."/>
            <person name="Haas B."/>
            <person name="Abouelleil A."/>
            <person name="Allen A.W."/>
            <person name="Alvarado L."/>
            <person name="Arachchi H.M."/>
            <person name="Berlin A.M."/>
            <person name="Chapman S.B."/>
            <person name="Gainer-Dewar J."/>
            <person name="Goldberg J."/>
            <person name="Griggs A."/>
            <person name="Gujja S."/>
            <person name="Hansen M."/>
            <person name="Howarth C."/>
            <person name="Imamovic A."/>
            <person name="Ireland A."/>
            <person name="Larimer J."/>
            <person name="McCowan C."/>
            <person name="Murphy C."/>
            <person name="Pearson M."/>
            <person name="Poon T.W."/>
            <person name="Priest M."/>
            <person name="Roberts A."/>
            <person name="Saif S."/>
            <person name="Shea T."/>
            <person name="Sisk P."/>
            <person name="Sykes S."/>
            <person name="Wortman J."/>
            <person name="Nusbaum C."/>
            <person name="Birren B."/>
        </authorList>
    </citation>
    <scope>NUCLEOTIDE SEQUENCE [LARGE SCALE GENOMIC DNA]</scope>
    <source>
        <strain evidence="1 2">DSM 19448</strain>
    </source>
</reference>
<dbReference type="HOGENOM" id="CLU_3138728_0_0_10"/>